<keyword evidence="2" id="KW-0349">Heme</keyword>
<comment type="caution">
    <text evidence="5">The sequence shown here is derived from an EMBL/GenBank/DDBJ whole genome shotgun (WGS) entry which is preliminary data.</text>
</comment>
<dbReference type="EMBL" id="BSVB01000001">
    <property type="protein sequence ID" value="GMA96036.1"/>
    <property type="molecule type" value="Genomic_DNA"/>
</dbReference>
<accession>A0ABQ6KBX9</accession>
<dbReference type="Pfam" id="PF01152">
    <property type="entry name" value="Bac_globin"/>
    <property type="match status" value="1"/>
</dbReference>
<gene>
    <name evidence="5" type="ORF">GCM10025881_28600</name>
</gene>
<evidence type="ECO:0000256" key="1">
    <source>
        <dbReference type="ARBA" id="ARBA00022448"/>
    </source>
</evidence>
<dbReference type="InterPro" id="IPR001486">
    <property type="entry name" value="Hemoglobin_trunc"/>
</dbReference>
<proteinExistence type="predicted"/>
<evidence type="ECO:0000313" key="5">
    <source>
        <dbReference type="EMBL" id="GMA96036.1"/>
    </source>
</evidence>
<dbReference type="RefSeq" id="WP_284254701.1">
    <property type="nucleotide sequence ID" value="NZ_BAAAQO010000004.1"/>
</dbReference>
<name>A0ABQ6KBX9_9MICO</name>
<evidence type="ECO:0008006" key="7">
    <source>
        <dbReference type="Google" id="ProtNLM"/>
    </source>
</evidence>
<keyword evidence="3" id="KW-0479">Metal-binding</keyword>
<evidence type="ECO:0000256" key="3">
    <source>
        <dbReference type="ARBA" id="ARBA00022723"/>
    </source>
</evidence>
<dbReference type="Proteomes" id="UP001157034">
    <property type="component" value="Unassembled WGS sequence"/>
</dbReference>
<keyword evidence="4" id="KW-0408">Iron</keyword>
<evidence type="ECO:0000313" key="6">
    <source>
        <dbReference type="Proteomes" id="UP001157034"/>
    </source>
</evidence>
<sequence>MQTTADATAIQAAVEHFIDRVLTDPALEGFRAKIDVGSLRPRARMFVIEALGGPELYRALDRDRRPHGVEDAEFERITCVLIESLADVGVSADVLALVRRRVDDLRPVVVMA</sequence>
<evidence type="ECO:0000256" key="2">
    <source>
        <dbReference type="ARBA" id="ARBA00022617"/>
    </source>
</evidence>
<dbReference type="Gene3D" id="1.10.490.10">
    <property type="entry name" value="Globins"/>
    <property type="match status" value="1"/>
</dbReference>
<keyword evidence="6" id="KW-1185">Reference proteome</keyword>
<dbReference type="InterPro" id="IPR009050">
    <property type="entry name" value="Globin-like_sf"/>
</dbReference>
<organism evidence="5 6">
    <name type="scientific">Pseudolysinimonas kribbensis</name>
    <dbReference type="NCBI Taxonomy" id="433641"/>
    <lineage>
        <taxon>Bacteria</taxon>
        <taxon>Bacillati</taxon>
        <taxon>Actinomycetota</taxon>
        <taxon>Actinomycetes</taxon>
        <taxon>Micrococcales</taxon>
        <taxon>Microbacteriaceae</taxon>
        <taxon>Pseudolysinimonas</taxon>
    </lineage>
</organism>
<reference evidence="6" key="1">
    <citation type="journal article" date="2019" name="Int. J. Syst. Evol. Microbiol.">
        <title>The Global Catalogue of Microorganisms (GCM) 10K type strain sequencing project: providing services to taxonomists for standard genome sequencing and annotation.</title>
        <authorList>
            <consortium name="The Broad Institute Genomics Platform"/>
            <consortium name="The Broad Institute Genome Sequencing Center for Infectious Disease"/>
            <person name="Wu L."/>
            <person name="Ma J."/>
        </authorList>
    </citation>
    <scope>NUCLEOTIDE SEQUENCE [LARGE SCALE GENOMIC DNA]</scope>
    <source>
        <strain evidence="6">NBRC 108894</strain>
    </source>
</reference>
<evidence type="ECO:0000256" key="4">
    <source>
        <dbReference type="ARBA" id="ARBA00023004"/>
    </source>
</evidence>
<dbReference type="InterPro" id="IPR012292">
    <property type="entry name" value="Globin/Proto"/>
</dbReference>
<protein>
    <recommendedName>
        <fullName evidence="7">Group 1 truncated hemoglobin</fullName>
    </recommendedName>
</protein>
<keyword evidence="1" id="KW-0813">Transport</keyword>
<dbReference type="SUPFAM" id="SSF46458">
    <property type="entry name" value="Globin-like"/>
    <property type="match status" value="1"/>
</dbReference>